<dbReference type="Pfam" id="PF23500">
    <property type="entry name" value="DUF7133"/>
    <property type="match status" value="1"/>
</dbReference>
<evidence type="ECO:0000256" key="3">
    <source>
        <dbReference type="ARBA" id="ARBA00022982"/>
    </source>
</evidence>
<evidence type="ECO:0000256" key="5">
    <source>
        <dbReference type="SAM" id="MobiDB-lite"/>
    </source>
</evidence>
<dbReference type="PANTHER" id="PTHR33546:SF1">
    <property type="entry name" value="LARGE, MULTIFUNCTIONAL SECRETED PROTEIN"/>
    <property type="match status" value="1"/>
</dbReference>
<evidence type="ECO:0000313" key="8">
    <source>
        <dbReference type="EMBL" id="AYN66632.1"/>
    </source>
</evidence>
<gene>
    <name evidence="8" type="ORF">D1013_04160</name>
</gene>
<evidence type="ECO:0000256" key="1">
    <source>
        <dbReference type="ARBA" id="ARBA00022448"/>
    </source>
</evidence>
<dbReference type="InterPro" id="IPR055557">
    <property type="entry name" value="DUF7133"/>
</dbReference>
<feature type="domain" description="Blue (type 1) copper" evidence="6">
    <location>
        <begin position="778"/>
        <end position="890"/>
    </location>
</feature>
<dbReference type="InterPro" id="IPR008972">
    <property type="entry name" value="Cupredoxin"/>
</dbReference>
<dbReference type="Gene3D" id="1.25.10.10">
    <property type="entry name" value="Leucine-rich Repeat Variant"/>
    <property type="match status" value="1"/>
</dbReference>
<dbReference type="OrthoDB" id="9812332at2"/>
<dbReference type="InterPro" id="IPR028871">
    <property type="entry name" value="BlueCu_1_BS"/>
</dbReference>
<accession>A0A3G2L305</accession>
<dbReference type="PROSITE" id="PS00196">
    <property type="entry name" value="COPPER_BLUE"/>
    <property type="match status" value="1"/>
</dbReference>
<dbReference type="InterPro" id="IPR011041">
    <property type="entry name" value="Quinoprot_gluc/sorb_DH_b-prop"/>
</dbReference>
<evidence type="ECO:0000256" key="4">
    <source>
        <dbReference type="ARBA" id="ARBA00023008"/>
    </source>
</evidence>
<dbReference type="RefSeq" id="WP_121847684.1">
    <property type="nucleotide sequence ID" value="NZ_CP032050.1"/>
</dbReference>
<evidence type="ECO:0000259" key="6">
    <source>
        <dbReference type="Pfam" id="PF00127"/>
    </source>
</evidence>
<dbReference type="Gene3D" id="2.60.40.420">
    <property type="entry name" value="Cupredoxins - blue copper proteins"/>
    <property type="match status" value="1"/>
</dbReference>
<reference evidence="8 9" key="1">
    <citation type="submission" date="2018-08" db="EMBL/GenBank/DDBJ databases">
        <title>The reduced genetic potential of extracellular carbohydrate catabolism in Euzebyella marina RN62, a Flavobacteriia bacterium isolated from the hadal water.</title>
        <authorList>
            <person name="Xue C."/>
        </authorList>
    </citation>
    <scope>NUCLEOTIDE SEQUENCE [LARGE SCALE GENOMIC DNA]</scope>
    <source>
        <strain evidence="8 9">RN62</strain>
    </source>
</reference>
<dbReference type="Gene3D" id="2.120.10.30">
    <property type="entry name" value="TolB, C-terminal domain"/>
    <property type="match status" value="1"/>
</dbReference>
<dbReference type="InterPro" id="IPR013428">
    <property type="entry name" value="Membrane-bound_put_N"/>
</dbReference>
<keyword evidence="2" id="KW-0479">Metal-binding</keyword>
<dbReference type="InterPro" id="IPR011989">
    <property type="entry name" value="ARM-like"/>
</dbReference>
<dbReference type="SUPFAM" id="SSF49503">
    <property type="entry name" value="Cupredoxins"/>
    <property type="match status" value="1"/>
</dbReference>
<dbReference type="InterPro" id="IPR011042">
    <property type="entry name" value="6-blade_b-propeller_TolB-like"/>
</dbReference>
<dbReference type="KEGG" id="emar:D1013_04160"/>
<dbReference type="EMBL" id="CP032050">
    <property type="protein sequence ID" value="AYN66632.1"/>
    <property type="molecule type" value="Genomic_DNA"/>
</dbReference>
<name>A0A3G2L305_9FLAO</name>
<dbReference type="PROSITE" id="PS51257">
    <property type="entry name" value="PROKAR_LIPOPROTEIN"/>
    <property type="match status" value="1"/>
</dbReference>
<dbReference type="PANTHER" id="PTHR33546">
    <property type="entry name" value="LARGE, MULTIFUNCTIONAL SECRETED PROTEIN-RELATED"/>
    <property type="match status" value="1"/>
</dbReference>
<dbReference type="NCBIfam" id="TIGR02604">
    <property type="entry name" value="Piru_Ver_Nterm"/>
    <property type="match status" value="1"/>
</dbReference>
<sequence length="903" mass="99502">MIKFKSGLFLAILGMGLYSCTETKEPPPPLTYTGENPKVQDPLSPEDSQKHIQLPEGFSAHLFAAEPNIINPIAFTWDEKGRLWVVQSKDYPHDLANDVGGDRITICEDTDGDGKADKFTDFATEQSLTTGIVLVKGGAIVSQAPEMVFLEDTDGDDKMDKRTVLFDGFGTFDTHAGPSSLRYGLDNNLWGAVGYSGFENTFGDKNVKFERGVYRFGQDGSFLEPVGQFDNNTWGMGYNENFEIFGSTANNNHACYVGIPLKHYEYLEKLPSWALNADFIQGHYEISPVTDIPLQQVDVRGGFTAASGANFYTAGNYPKEYRNQMYVAEPTGHLVHIAKIVKDGAGYKEVDGGNIFASTDAWTAPVFAETGPDGNLWVADWYNPVIQHNPDKRGMDNQIWNADKGEGNAHINKLRDYGHGRIYIVKYDDKTDDAITSLDAGDNEALLAALKSDNLFWRITAQRLIVEEGKKELVGELIAMAEEGLGQNDEINAPVLHALWTLDGLEAFDGEDAKTLDLLKKALENGSFAVKRAAMALLPNDTAGSELLAGSKLLTDSNAQVRLAAIVRASELPESSGLYTAMEKLAGDASNSSDKWLNAATKVYFRELNYETVDPAVVEMIVPSAEDRASQWLYTTSDPGDDWASEQFDTSSWKKGDAFFGGKAIEKAKSLWDSNDIWLRKEFQLNEAIEEPVLKIAHDDDYEVFINGEKLMAESGASGQAYKFIKLDEAKSQLFKKGKNVIALHCINTGGDQYIDMGIGKVGETKADVVFDLKTVPQEMAFDQTELFAKAGQTIEIKLKNMDQMPHNLVVVRPESLDAFGPLVDEFVATPEAEKMGYVPNSRYVLGATTMLAPNESDSIIINLPNKPGRYPFVCTFPGHWRFMQGVIIVTPNGEKEVQVTGA</sequence>
<dbReference type="Proteomes" id="UP000276309">
    <property type="component" value="Chromosome"/>
</dbReference>
<keyword evidence="9" id="KW-1185">Reference proteome</keyword>
<protein>
    <submittedName>
        <fullName evidence="8">Uncharacterized protein</fullName>
    </submittedName>
</protein>
<evidence type="ECO:0000256" key="2">
    <source>
        <dbReference type="ARBA" id="ARBA00022723"/>
    </source>
</evidence>
<dbReference type="SUPFAM" id="SSF48371">
    <property type="entry name" value="ARM repeat"/>
    <property type="match status" value="1"/>
</dbReference>
<dbReference type="AlphaFoldDB" id="A0A3G2L305"/>
<dbReference type="InterPro" id="IPR008979">
    <property type="entry name" value="Galactose-bd-like_sf"/>
</dbReference>
<dbReference type="CDD" id="cd04233">
    <property type="entry name" value="Auracyanin"/>
    <property type="match status" value="1"/>
</dbReference>
<dbReference type="InterPro" id="IPR000923">
    <property type="entry name" value="BlueCu_1"/>
</dbReference>
<dbReference type="InterPro" id="IPR016024">
    <property type="entry name" value="ARM-type_fold"/>
</dbReference>
<feature type="domain" description="DUF7133" evidence="7">
    <location>
        <begin position="44"/>
        <end position="428"/>
    </location>
</feature>
<keyword evidence="4" id="KW-0186">Copper</keyword>
<dbReference type="SUPFAM" id="SSF49785">
    <property type="entry name" value="Galactose-binding domain-like"/>
    <property type="match status" value="1"/>
</dbReference>
<dbReference type="Pfam" id="PF00127">
    <property type="entry name" value="Copper-bind"/>
    <property type="match status" value="1"/>
</dbReference>
<dbReference type="Gene3D" id="2.60.120.260">
    <property type="entry name" value="Galactose-binding domain-like"/>
    <property type="match status" value="1"/>
</dbReference>
<dbReference type="SUPFAM" id="SSF50952">
    <property type="entry name" value="Soluble quinoprotein glucose dehydrogenase"/>
    <property type="match status" value="1"/>
</dbReference>
<dbReference type="GO" id="GO:0009055">
    <property type="term" value="F:electron transfer activity"/>
    <property type="evidence" value="ECO:0007669"/>
    <property type="project" value="InterPro"/>
</dbReference>
<proteinExistence type="predicted"/>
<evidence type="ECO:0000313" key="9">
    <source>
        <dbReference type="Proteomes" id="UP000276309"/>
    </source>
</evidence>
<keyword evidence="1" id="KW-0813">Transport</keyword>
<dbReference type="GO" id="GO:0005507">
    <property type="term" value="F:copper ion binding"/>
    <property type="evidence" value="ECO:0007669"/>
    <property type="project" value="InterPro"/>
</dbReference>
<organism evidence="8 9">
    <name type="scientific">Euzebyella marina</name>
    <dbReference type="NCBI Taxonomy" id="1761453"/>
    <lineage>
        <taxon>Bacteria</taxon>
        <taxon>Pseudomonadati</taxon>
        <taxon>Bacteroidota</taxon>
        <taxon>Flavobacteriia</taxon>
        <taxon>Flavobacteriales</taxon>
        <taxon>Flavobacteriaceae</taxon>
        <taxon>Euzebyella</taxon>
    </lineage>
</organism>
<keyword evidence="3" id="KW-0249">Electron transport</keyword>
<evidence type="ECO:0000259" key="7">
    <source>
        <dbReference type="Pfam" id="PF23500"/>
    </source>
</evidence>
<feature type="region of interest" description="Disordered" evidence="5">
    <location>
        <begin position="26"/>
        <end position="48"/>
    </location>
</feature>